<reference evidence="15" key="1">
    <citation type="submission" date="2013-07" db="EMBL/GenBank/DDBJ databases">
        <title>The genome of Eucalyptus grandis.</title>
        <authorList>
            <person name="Schmutz J."/>
            <person name="Hayes R."/>
            <person name="Myburg A."/>
            <person name="Tuskan G."/>
            <person name="Grattapaglia D."/>
            <person name="Rokhsar D.S."/>
        </authorList>
    </citation>
    <scope>NUCLEOTIDE SEQUENCE</scope>
    <source>
        <tissue evidence="15">Leaf extractions</tissue>
    </source>
</reference>
<evidence type="ECO:0000256" key="4">
    <source>
        <dbReference type="ARBA" id="ARBA00022614"/>
    </source>
</evidence>
<dbReference type="GO" id="GO:0005886">
    <property type="term" value="C:plasma membrane"/>
    <property type="evidence" value="ECO:0007669"/>
    <property type="project" value="UniProtKB-SubCell"/>
</dbReference>
<evidence type="ECO:0000256" key="8">
    <source>
        <dbReference type="ARBA" id="ARBA00022989"/>
    </source>
</evidence>
<evidence type="ECO:0000256" key="12">
    <source>
        <dbReference type="SAM" id="MobiDB-lite"/>
    </source>
</evidence>
<keyword evidence="11" id="KW-0325">Glycoprotein</keyword>
<keyword evidence="10" id="KW-0675">Receptor</keyword>
<dbReference type="InterPro" id="IPR003591">
    <property type="entry name" value="Leu-rich_rpt_typical-subtyp"/>
</dbReference>
<dbReference type="InterPro" id="IPR001611">
    <property type="entry name" value="Leu-rich_rpt"/>
</dbReference>
<dbReference type="InterPro" id="IPR032675">
    <property type="entry name" value="LRR_dom_sf"/>
</dbReference>
<feature type="non-terminal residue" evidence="15">
    <location>
        <position position="1"/>
    </location>
</feature>
<evidence type="ECO:0000256" key="6">
    <source>
        <dbReference type="ARBA" id="ARBA00022729"/>
    </source>
</evidence>
<feature type="non-terminal residue" evidence="15">
    <location>
        <position position="651"/>
    </location>
</feature>
<dbReference type="Pfam" id="PF08263">
    <property type="entry name" value="LRRNT_2"/>
    <property type="match status" value="1"/>
</dbReference>
<keyword evidence="4" id="KW-0433">Leucine-rich repeat</keyword>
<keyword evidence="9 13" id="KW-0472">Membrane</keyword>
<dbReference type="AlphaFoldDB" id="A0A059BI71"/>
<evidence type="ECO:0000256" key="5">
    <source>
        <dbReference type="ARBA" id="ARBA00022692"/>
    </source>
</evidence>
<dbReference type="InterPro" id="IPR013210">
    <property type="entry name" value="LRR_N_plant-typ"/>
</dbReference>
<dbReference type="Pfam" id="PF00560">
    <property type="entry name" value="LRR_1"/>
    <property type="match status" value="8"/>
</dbReference>
<dbReference type="PANTHER" id="PTHR48061:SF46">
    <property type="entry name" value="LEUCINE-RICH REPEAT-CONTAINING N-TERMINAL PLANT-TYPE DOMAIN-CONTAINING PROTEIN"/>
    <property type="match status" value="1"/>
</dbReference>
<evidence type="ECO:0000256" key="9">
    <source>
        <dbReference type="ARBA" id="ARBA00023136"/>
    </source>
</evidence>
<evidence type="ECO:0000313" key="15">
    <source>
        <dbReference type="EMBL" id="KCW65744.1"/>
    </source>
</evidence>
<keyword evidence="5 13" id="KW-0812">Transmembrane</keyword>
<dbReference type="FunFam" id="3.80.10.10:FF:000111">
    <property type="entry name" value="LRR receptor-like serine/threonine-protein kinase ERECTA"/>
    <property type="match status" value="1"/>
</dbReference>
<dbReference type="FunFam" id="3.80.10.10:FF:000095">
    <property type="entry name" value="LRR receptor-like serine/threonine-protein kinase GSO1"/>
    <property type="match status" value="1"/>
</dbReference>
<proteinExistence type="inferred from homology"/>
<dbReference type="InterPro" id="IPR046956">
    <property type="entry name" value="RLP23-like"/>
</dbReference>
<sequence length="651" mass="72261">FYPCHPKTKSWNKGVDCCSWDGVQCDRFMGGVISLGLGCSWLRGALHPNISLHLLDLKYLDLSLNSISGEIPRWFGGMIHDTLEVDLSNNQLEGGIQHLLSKRLSILDLSSNNFTGEIPSSICLLSSLQNLYLDKTNLSGNVPSCFGNITNLQSLSLSYNRLEGTLPRSLLRLVDLKSLDLSHNEFSDIFPHWLEAPNLEVLNLQSNNFHGEINLTSFSRFFLFIGENNFIGRLPIEVFSNSSLKIIDLSNNKFEGQIPLPSLSTSYYSIASNNFMGKIPSLLCNVTMLKVIDLRNNNLTGGLPQCLTNFSINLQVLNLRMNHFEGTIPQSISSRNNLMTLDLSGNWIEGTLPRSLIKCENLEVLDLSDNQIDDTFPTWLGTLPELKVLVLRSNNFKNLLNVPRGAPLFPMLHILDLSNNNFGGPLPANLVMNLKSMMNGEDGQNKSLYMTRSPSSRAWSYENSVTVRMKGLEIQLVKILTIFTTIDLSNNSFHGDIPGVIGHLKSLIGLNLSHNKFAGSIPLTLGNLTNLEWLDLSSNKLSGKIPRKLGDLTFLGYLNLSKNQLTDRIPQDQQLSTFSNDSFNENPGLCGTPLSKACPSDAQPPSPSSSSIFDHEGHENWFKQKAVWIGYASGIVIGISIAYIAFETRRP</sequence>
<dbReference type="SMART" id="SM00369">
    <property type="entry name" value="LRR_TYP"/>
    <property type="match status" value="9"/>
</dbReference>
<keyword evidence="7" id="KW-0677">Repeat</keyword>
<evidence type="ECO:0000256" key="10">
    <source>
        <dbReference type="ARBA" id="ARBA00023170"/>
    </source>
</evidence>
<protein>
    <recommendedName>
        <fullName evidence="14">Leucine-rich repeat-containing N-terminal plant-type domain-containing protein</fullName>
    </recommendedName>
</protein>
<dbReference type="eggNOG" id="KOG0619">
    <property type="taxonomic scope" value="Eukaryota"/>
</dbReference>
<feature type="domain" description="Leucine-rich repeat-containing N-terminal plant-type" evidence="14">
    <location>
        <begin position="5"/>
        <end position="26"/>
    </location>
</feature>
<evidence type="ECO:0000256" key="7">
    <source>
        <dbReference type="ARBA" id="ARBA00022737"/>
    </source>
</evidence>
<keyword evidence="6" id="KW-0732">Signal</keyword>
<evidence type="ECO:0000256" key="3">
    <source>
        <dbReference type="ARBA" id="ARBA00022475"/>
    </source>
</evidence>
<dbReference type="Gramene" id="KCW65744">
    <property type="protein sequence ID" value="KCW65744"/>
    <property type="gene ID" value="EUGRSUZ_G03111"/>
</dbReference>
<dbReference type="SUPFAM" id="SSF52058">
    <property type="entry name" value="L domain-like"/>
    <property type="match status" value="1"/>
</dbReference>
<dbReference type="Pfam" id="PF13855">
    <property type="entry name" value="LRR_8"/>
    <property type="match status" value="2"/>
</dbReference>
<accession>A0A059BI71</accession>
<evidence type="ECO:0000256" key="1">
    <source>
        <dbReference type="ARBA" id="ARBA00004251"/>
    </source>
</evidence>
<feature type="region of interest" description="Disordered" evidence="12">
    <location>
        <begin position="594"/>
        <end position="613"/>
    </location>
</feature>
<dbReference type="FunFam" id="3.80.10.10:FF:000383">
    <property type="entry name" value="Leucine-rich repeat receptor protein kinase EMS1"/>
    <property type="match status" value="1"/>
</dbReference>
<keyword evidence="3" id="KW-1003">Cell membrane</keyword>
<dbReference type="PROSITE" id="PS51450">
    <property type="entry name" value="LRR"/>
    <property type="match status" value="1"/>
</dbReference>
<dbReference type="PANTHER" id="PTHR48061">
    <property type="entry name" value="LEUCINE-RICH REPEAT RECEPTOR PROTEIN KINASE EMS1-LIKE-RELATED"/>
    <property type="match status" value="1"/>
</dbReference>
<evidence type="ECO:0000259" key="14">
    <source>
        <dbReference type="Pfam" id="PF08263"/>
    </source>
</evidence>
<comment type="similarity">
    <text evidence="2">Belongs to the RLP family.</text>
</comment>
<organism evidence="15">
    <name type="scientific">Eucalyptus grandis</name>
    <name type="common">Flooded gum</name>
    <dbReference type="NCBI Taxonomy" id="71139"/>
    <lineage>
        <taxon>Eukaryota</taxon>
        <taxon>Viridiplantae</taxon>
        <taxon>Streptophyta</taxon>
        <taxon>Embryophyta</taxon>
        <taxon>Tracheophyta</taxon>
        <taxon>Spermatophyta</taxon>
        <taxon>Magnoliopsida</taxon>
        <taxon>eudicotyledons</taxon>
        <taxon>Gunneridae</taxon>
        <taxon>Pentapetalae</taxon>
        <taxon>rosids</taxon>
        <taxon>malvids</taxon>
        <taxon>Myrtales</taxon>
        <taxon>Myrtaceae</taxon>
        <taxon>Myrtoideae</taxon>
        <taxon>Eucalypteae</taxon>
        <taxon>Eucalyptus</taxon>
    </lineage>
</organism>
<name>A0A059BI71_EUCGR</name>
<dbReference type="InParanoid" id="A0A059BI71"/>
<dbReference type="Gene3D" id="3.80.10.10">
    <property type="entry name" value="Ribonuclease Inhibitor"/>
    <property type="match status" value="3"/>
</dbReference>
<evidence type="ECO:0000256" key="2">
    <source>
        <dbReference type="ARBA" id="ARBA00009592"/>
    </source>
</evidence>
<evidence type="ECO:0000256" key="13">
    <source>
        <dbReference type="SAM" id="Phobius"/>
    </source>
</evidence>
<comment type="subcellular location">
    <subcellularLocation>
        <location evidence="1">Cell membrane</location>
        <topology evidence="1">Single-pass type I membrane protein</topology>
    </subcellularLocation>
</comment>
<dbReference type="PRINTS" id="PR00019">
    <property type="entry name" value="LEURICHRPT"/>
</dbReference>
<keyword evidence="8 13" id="KW-1133">Transmembrane helix</keyword>
<evidence type="ECO:0000256" key="11">
    <source>
        <dbReference type="ARBA" id="ARBA00023180"/>
    </source>
</evidence>
<gene>
    <name evidence="15" type="ORF">EUGRSUZ_G03111</name>
</gene>
<feature type="transmembrane region" description="Helical" evidence="13">
    <location>
        <begin position="628"/>
        <end position="646"/>
    </location>
</feature>
<dbReference type="SUPFAM" id="SSF52047">
    <property type="entry name" value="RNI-like"/>
    <property type="match status" value="1"/>
</dbReference>
<dbReference type="EMBL" id="KK198759">
    <property type="protein sequence ID" value="KCW65744.1"/>
    <property type="molecule type" value="Genomic_DNA"/>
</dbReference>